<reference evidence="4 5" key="1">
    <citation type="submission" date="2019-03" db="EMBL/GenBank/DDBJ databases">
        <title>Single cell metagenomics reveals metabolic interactions within the superorganism composed of flagellate Streblomastix strix and complex community of Bacteroidetes bacteria on its surface.</title>
        <authorList>
            <person name="Treitli S.C."/>
            <person name="Kolisko M."/>
            <person name="Husnik F."/>
            <person name="Keeling P."/>
            <person name="Hampl V."/>
        </authorList>
    </citation>
    <scope>NUCLEOTIDE SEQUENCE [LARGE SCALE GENOMIC DNA]</scope>
    <source>
        <strain evidence="4">ST1C</strain>
    </source>
</reference>
<dbReference type="Pfam" id="PF03358">
    <property type="entry name" value="FMN_red"/>
    <property type="match status" value="1"/>
</dbReference>
<evidence type="ECO:0000256" key="2">
    <source>
        <dbReference type="ARBA" id="ARBA00022643"/>
    </source>
</evidence>
<organism evidence="4 5">
    <name type="scientific">Streblomastix strix</name>
    <dbReference type="NCBI Taxonomy" id="222440"/>
    <lineage>
        <taxon>Eukaryota</taxon>
        <taxon>Metamonada</taxon>
        <taxon>Preaxostyla</taxon>
        <taxon>Oxymonadida</taxon>
        <taxon>Streblomastigidae</taxon>
        <taxon>Streblomastix</taxon>
    </lineage>
</organism>
<dbReference type="Gene3D" id="3.40.50.360">
    <property type="match status" value="1"/>
</dbReference>
<dbReference type="PANTHER" id="PTHR43278">
    <property type="entry name" value="NAD(P)H-DEPENDENT FMN-CONTAINING OXIDOREDUCTASE YWQN-RELATED"/>
    <property type="match status" value="1"/>
</dbReference>
<dbReference type="PANTHER" id="PTHR43278:SF4">
    <property type="entry name" value="NAD(P)H-DEPENDENT FMN-CONTAINING OXIDOREDUCTASE YWQN-RELATED"/>
    <property type="match status" value="1"/>
</dbReference>
<comment type="caution">
    <text evidence="4">The sequence shown here is derived from an EMBL/GenBank/DDBJ whole genome shotgun (WGS) entry which is preliminary data.</text>
</comment>
<protein>
    <submittedName>
        <fullName evidence="4">Putative NADPH-dependent FMN reductase</fullName>
    </submittedName>
</protein>
<dbReference type="EMBL" id="SNRW01001218">
    <property type="protein sequence ID" value="KAA6397272.1"/>
    <property type="molecule type" value="Genomic_DNA"/>
</dbReference>
<evidence type="ECO:0000313" key="5">
    <source>
        <dbReference type="Proteomes" id="UP000324800"/>
    </source>
</evidence>
<keyword evidence="1" id="KW-0285">Flavoprotein</keyword>
<dbReference type="InterPro" id="IPR005025">
    <property type="entry name" value="FMN_Rdtase-like_dom"/>
</dbReference>
<dbReference type="InterPro" id="IPR051796">
    <property type="entry name" value="ISF_SsuE-like"/>
</dbReference>
<dbReference type="GO" id="GO:0016491">
    <property type="term" value="F:oxidoreductase activity"/>
    <property type="evidence" value="ECO:0007669"/>
    <property type="project" value="InterPro"/>
</dbReference>
<proteinExistence type="predicted"/>
<dbReference type="InterPro" id="IPR029039">
    <property type="entry name" value="Flavoprotein-like_sf"/>
</dbReference>
<evidence type="ECO:0000313" key="4">
    <source>
        <dbReference type="EMBL" id="KAA6397272.1"/>
    </source>
</evidence>
<evidence type="ECO:0000259" key="3">
    <source>
        <dbReference type="Pfam" id="PF03358"/>
    </source>
</evidence>
<dbReference type="Proteomes" id="UP000324800">
    <property type="component" value="Unassembled WGS sequence"/>
</dbReference>
<feature type="domain" description="NADPH-dependent FMN reductase-like" evidence="3">
    <location>
        <begin position="10"/>
        <end position="111"/>
    </location>
</feature>
<dbReference type="OrthoDB" id="10259461at2759"/>
<name>A0A5J4WRW1_9EUKA</name>
<sequence>MSCIESGKCAETHKCARAGPEDPFNTWFAKILEADSIILGSPTHFANVSVEMKSLIDRCGFMNITGGEMLKHKIGAAVVAVRRGGAASVFDELNKFFTYAQIHVASSCYWNNGIGRLPGEVQNDEEGVRIMKTLGKNMAYLLKKMNDPRTADIKPPA</sequence>
<dbReference type="AlphaFoldDB" id="A0A5J4WRW1"/>
<keyword evidence="2" id="KW-0288">FMN</keyword>
<accession>A0A5J4WRW1</accession>
<evidence type="ECO:0000256" key="1">
    <source>
        <dbReference type="ARBA" id="ARBA00022630"/>
    </source>
</evidence>
<gene>
    <name evidence="4" type="ORF">EZS28_007202</name>
</gene>
<dbReference type="SUPFAM" id="SSF52218">
    <property type="entry name" value="Flavoproteins"/>
    <property type="match status" value="1"/>
</dbReference>